<dbReference type="PANTHER" id="PTHR12110">
    <property type="entry name" value="HYDROXYPYRUVATE ISOMERASE"/>
    <property type="match status" value="1"/>
</dbReference>
<reference evidence="3" key="1">
    <citation type="submission" date="2015-11" db="EMBL/GenBank/DDBJ databases">
        <title>Complete genome sequence of a polyethylene-glycol degrader Sphingopyxis macrogoltabida 203N (NBRC 111659).</title>
        <authorList>
            <person name="Yoshiyuki O."/>
            <person name="Shouta N."/>
            <person name="Nagata Y."/>
            <person name="Numata M."/>
            <person name="Tsuchikane K."/>
            <person name="Hosoyama A."/>
            <person name="Yamazoe A."/>
            <person name="Tsuda M."/>
            <person name="Fujita N."/>
            <person name="Kawai F."/>
        </authorList>
    </citation>
    <scope>NUCLEOTIDE SEQUENCE [LARGE SCALE GENOMIC DNA]</scope>
    <source>
        <strain evidence="3">203N</strain>
        <plasmid evidence="3">unnamed1</plasmid>
    </source>
</reference>
<keyword evidence="3" id="KW-1185">Reference proteome</keyword>
<name>A0AAC9FHH8_SPHMC</name>
<feature type="domain" description="Xylose isomerase-like TIM barrel" evidence="1">
    <location>
        <begin position="16"/>
        <end position="236"/>
    </location>
</feature>
<dbReference type="InterPro" id="IPR013022">
    <property type="entry name" value="Xyl_isomerase-like_TIM-brl"/>
</dbReference>
<dbReference type="Pfam" id="PF01261">
    <property type="entry name" value="AP_endonuc_2"/>
    <property type="match status" value="1"/>
</dbReference>
<evidence type="ECO:0000313" key="2">
    <source>
        <dbReference type="EMBL" id="AMU92591.1"/>
    </source>
</evidence>
<dbReference type="Gene3D" id="3.20.20.150">
    <property type="entry name" value="Divalent-metal-dependent TIM barrel enzymes"/>
    <property type="match status" value="1"/>
</dbReference>
<dbReference type="EMBL" id="CP013345">
    <property type="protein sequence ID" value="AMU92591.1"/>
    <property type="molecule type" value="Genomic_DNA"/>
</dbReference>
<keyword evidence="2" id="KW-0614">Plasmid</keyword>
<dbReference type="InterPro" id="IPR050312">
    <property type="entry name" value="IolE/XylAMocC-like"/>
</dbReference>
<evidence type="ECO:0000259" key="1">
    <source>
        <dbReference type="Pfam" id="PF01261"/>
    </source>
</evidence>
<accession>A0AAC9FHH8</accession>
<dbReference type="SUPFAM" id="SSF51658">
    <property type="entry name" value="Xylose isomerase-like"/>
    <property type="match status" value="1"/>
</dbReference>
<geneLocation type="plasmid" evidence="2 3">
    <name>unnamed1</name>
</geneLocation>
<dbReference type="InterPro" id="IPR036237">
    <property type="entry name" value="Xyl_isomerase-like_sf"/>
</dbReference>
<proteinExistence type="predicted"/>
<dbReference type="AlphaFoldDB" id="A0AAC9FHH8"/>
<dbReference type="PANTHER" id="PTHR12110:SF48">
    <property type="entry name" value="BLL3656 PROTEIN"/>
    <property type="match status" value="1"/>
</dbReference>
<evidence type="ECO:0000313" key="3">
    <source>
        <dbReference type="Proteomes" id="UP000076088"/>
    </source>
</evidence>
<gene>
    <name evidence="2" type="ORF">ATM17_30490</name>
</gene>
<dbReference type="Proteomes" id="UP000076088">
    <property type="component" value="Plasmid unnamed1"/>
</dbReference>
<sequence>MLANMTIGDATPIELIDAAAAGGFDAITLRIVAPSPQHAIQPVIGNEPLLRAIAEAVDATGVRIQDIGGIWLAPDTEVENFVPAFETGQRLGATNFMMGANDPDEMRATDNLARFCELARPFGIKAMVEFIPYNHTRSLVDACRMVAAVGSDAAGVVVDALHLDRSGALPADLATIDPALIGYCQICDAVAERPLLADLPVEARTGRLYPGQGALPLMALLDVIPDGIPIGVEAPTAAYADLSAVEKGRLCGLATHMFLEHYMQRGSQ</sequence>
<organism evidence="2 3">
    <name type="scientific">Sphingopyxis macrogoltabida</name>
    <name type="common">Sphingomonas macrogoltabidus</name>
    <dbReference type="NCBI Taxonomy" id="33050"/>
    <lineage>
        <taxon>Bacteria</taxon>
        <taxon>Pseudomonadati</taxon>
        <taxon>Pseudomonadota</taxon>
        <taxon>Alphaproteobacteria</taxon>
        <taxon>Sphingomonadales</taxon>
        <taxon>Sphingomonadaceae</taxon>
        <taxon>Sphingopyxis</taxon>
    </lineage>
</organism>
<reference evidence="2 3" key="2">
    <citation type="journal article" date="2016" name="Genome Announc.">
        <title>Complete Genome Sequence of Sphingopyxis macrogoltabida Strain 203N (NBRC 111659), a Polyethylene Glycol Degrader.</title>
        <authorList>
            <person name="Ohtsubo Y."/>
            <person name="Nonoyama S."/>
            <person name="Nagata Y."/>
            <person name="Numata M."/>
            <person name="Tsuchikane K."/>
            <person name="Hosoyama A."/>
            <person name="Yamazoe A."/>
            <person name="Tsuda M."/>
            <person name="Fujita N."/>
            <person name="Kawai F."/>
        </authorList>
    </citation>
    <scope>NUCLEOTIDE SEQUENCE [LARGE SCALE GENOMIC DNA]</scope>
    <source>
        <strain evidence="2 3">203N</strain>
    </source>
</reference>
<protein>
    <recommendedName>
        <fullName evidence="1">Xylose isomerase-like TIM barrel domain-containing protein</fullName>
    </recommendedName>
</protein>